<evidence type="ECO:0000256" key="5">
    <source>
        <dbReference type="ARBA" id="ARBA00023288"/>
    </source>
</evidence>
<dbReference type="CDD" id="cd13580">
    <property type="entry name" value="PBP2_AlgQ_like_1"/>
    <property type="match status" value="1"/>
</dbReference>
<dbReference type="InterPro" id="IPR006059">
    <property type="entry name" value="SBP"/>
</dbReference>
<proteinExistence type="predicted"/>
<evidence type="ECO:0000256" key="1">
    <source>
        <dbReference type="ARBA" id="ARBA00022475"/>
    </source>
</evidence>
<feature type="compositionally biased region" description="Low complexity" evidence="6">
    <location>
        <begin position="29"/>
        <end position="43"/>
    </location>
</feature>
<dbReference type="Gene3D" id="3.40.190.10">
    <property type="entry name" value="Periplasmic binding protein-like II"/>
    <property type="match status" value="2"/>
</dbReference>
<evidence type="ECO:0000256" key="3">
    <source>
        <dbReference type="ARBA" id="ARBA00023136"/>
    </source>
</evidence>
<evidence type="ECO:0000256" key="2">
    <source>
        <dbReference type="ARBA" id="ARBA00022729"/>
    </source>
</evidence>
<dbReference type="EMBL" id="VCIW01000007">
    <property type="protein sequence ID" value="TLS51913.1"/>
    <property type="molecule type" value="Genomic_DNA"/>
</dbReference>
<keyword evidence="3" id="KW-0472">Membrane</keyword>
<dbReference type="PROSITE" id="PS51257">
    <property type="entry name" value="PROKAR_LIPOPROTEIN"/>
    <property type="match status" value="1"/>
</dbReference>
<keyword evidence="1" id="KW-1003">Cell membrane</keyword>
<keyword evidence="5" id="KW-0449">Lipoprotein</keyword>
<feature type="region of interest" description="Disordered" evidence="6">
    <location>
        <begin position="29"/>
        <end position="51"/>
    </location>
</feature>
<sequence length="517" mass="56239">MNRLRRKKTGVLAMTAVLTLAAACSQTSGGDAGSQGAAAPQAGTKEETKEAAKPALKALHHWMKDDYNTYPVAKVIEEETGYKVQYDMLPQDKSEDKLNLIMASGEAYDYIFTVGGSSWKALYSDYAKRGALVDLGPLLEEHGPNIKASLSQRSWDMVTVDGNIYAIPFPSVEFVGASLAIRQDWLDLLGLPMPTTIDEFKSVLAAFKEKDPGGNGDQNIPMTINGDAPMVTNLVGAFGIANGWNPKDGALVPQPMDRGFPAYLTYMNELFAEGLLEKEFAVNKDATMKEKFSSGRTGVIPLHWADVPAVSDALQKNDPNAKIVFVPPLKGPDGQAALASNGGGLDRITFIPKSAKNAAETIKFINAKLETETFKRIAIGDEGTHYTFENGAYSPILPIFNDERNQANNYLTGVDENNYATYWQARVRKDPRLFAAWESINPLLDDALKAPDVLSTAPYLPEFARNNQTLGALVSEFAVKIIVGSETLDGLEAFQQKFNASGGEATAKEINDWYASK</sequence>
<dbReference type="AlphaFoldDB" id="A0A5R9GGP3"/>
<protein>
    <submittedName>
        <fullName evidence="8">Extracellular solute-binding protein</fullName>
    </submittedName>
</protein>
<reference evidence="8 9" key="1">
    <citation type="submission" date="2019-05" db="EMBL/GenBank/DDBJ databases">
        <authorList>
            <person name="Narsing Rao M.P."/>
            <person name="Li W.J."/>
        </authorList>
    </citation>
    <scope>NUCLEOTIDE SEQUENCE [LARGE SCALE GENOMIC DNA]</scope>
    <source>
        <strain evidence="8 9">SYSU_K30003</strain>
    </source>
</reference>
<dbReference type="OrthoDB" id="2498644at2"/>
<dbReference type="Pfam" id="PF01547">
    <property type="entry name" value="SBP_bac_1"/>
    <property type="match status" value="1"/>
</dbReference>
<name>A0A5R9GGP3_9BACL</name>
<evidence type="ECO:0000256" key="4">
    <source>
        <dbReference type="ARBA" id="ARBA00023139"/>
    </source>
</evidence>
<comment type="caution">
    <text evidence="8">The sequence shown here is derived from an EMBL/GenBank/DDBJ whole genome shotgun (WGS) entry which is preliminary data.</text>
</comment>
<gene>
    <name evidence="8" type="ORF">FE782_13505</name>
</gene>
<organism evidence="8 9">
    <name type="scientific">Paenibacillus antri</name>
    <dbReference type="NCBI Taxonomy" id="2582848"/>
    <lineage>
        <taxon>Bacteria</taxon>
        <taxon>Bacillati</taxon>
        <taxon>Bacillota</taxon>
        <taxon>Bacilli</taxon>
        <taxon>Bacillales</taxon>
        <taxon>Paenibacillaceae</taxon>
        <taxon>Paenibacillus</taxon>
    </lineage>
</organism>
<dbReference type="InterPro" id="IPR050490">
    <property type="entry name" value="Bact_solute-bd_prot1"/>
</dbReference>
<dbReference type="PANTHER" id="PTHR43649:SF33">
    <property type="entry name" value="POLYGALACTURONAN_RHAMNOGALACTURONAN-BINDING PROTEIN YTCQ"/>
    <property type="match status" value="1"/>
</dbReference>
<feature type="chain" id="PRO_5039245557" evidence="7">
    <location>
        <begin position="23"/>
        <end position="517"/>
    </location>
</feature>
<feature type="signal peptide" evidence="7">
    <location>
        <begin position="1"/>
        <end position="22"/>
    </location>
</feature>
<evidence type="ECO:0000256" key="7">
    <source>
        <dbReference type="SAM" id="SignalP"/>
    </source>
</evidence>
<dbReference type="SUPFAM" id="SSF53850">
    <property type="entry name" value="Periplasmic binding protein-like II"/>
    <property type="match status" value="1"/>
</dbReference>
<keyword evidence="2 7" id="KW-0732">Signal</keyword>
<dbReference type="RefSeq" id="WP_138194621.1">
    <property type="nucleotide sequence ID" value="NZ_VCIW01000007.1"/>
</dbReference>
<evidence type="ECO:0000256" key="6">
    <source>
        <dbReference type="SAM" id="MobiDB-lite"/>
    </source>
</evidence>
<accession>A0A5R9GGP3</accession>
<evidence type="ECO:0000313" key="9">
    <source>
        <dbReference type="Proteomes" id="UP000309676"/>
    </source>
</evidence>
<dbReference type="PANTHER" id="PTHR43649">
    <property type="entry name" value="ARABINOSE-BINDING PROTEIN-RELATED"/>
    <property type="match status" value="1"/>
</dbReference>
<keyword evidence="4" id="KW-0564">Palmitate</keyword>
<dbReference type="Proteomes" id="UP000309676">
    <property type="component" value="Unassembled WGS sequence"/>
</dbReference>
<keyword evidence="9" id="KW-1185">Reference proteome</keyword>
<evidence type="ECO:0000313" key="8">
    <source>
        <dbReference type="EMBL" id="TLS51913.1"/>
    </source>
</evidence>